<keyword evidence="8" id="KW-1185">Reference proteome</keyword>
<evidence type="ECO:0000256" key="1">
    <source>
        <dbReference type="ARBA" id="ARBA00022729"/>
    </source>
</evidence>
<dbReference type="Gene3D" id="2.130.10.130">
    <property type="entry name" value="Integrin alpha, N-terminal"/>
    <property type="match status" value="3"/>
</dbReference>
<evidence type="ECO:0000313" key="8">
    <source>
        <dbReference type="Proteomes" id="UP000572635"/>
    </source>
</evidence>
<dbReference type="Pfam" id="PF01839">
    <property type="entry name" value="FG-GAP"/>
    <property type="match status" value="3"/>
</dbReference>
<feature type="chain" id="PRO_5030626941" description="VCBS repeat-containing protein" evidence="6">
    <location>
        <begin position="29"/>
        <end position="478"/>
    </location>
</feature>
<name>A0A7W8QJ49_9ACTN</name>
<keyword evidence="2" id="KW-0677">Repeat</keyword>
<dbReference type="SUPFAM" id="SSF69318">
    <property type="entry name" value="Integrin alpha N-terminal domain"/>
    <property type="match status" value="1"/>
</dbReference>
<dbReference type="AlphaFoldDB" id="A0A7W8QJ49"/>
<gene>
    <name evidence="7" type="ORF">HDA36_001521</name>
</gene>
<dbReference type="EMBL" id="JACHDB010000001">
    <property type="protein sequence ID" value="MBB5431437.1"/>
    <property type="molecule type" value="Genomic_DNA"/>
</dbReference>
<dbReference type="PANTHER" id="PTHR23221">
    <property type="entry name" value="GLYCOSYLPHOSPHATIDYLINOSITOL PHOSPHOLIPASE D"/>
    <property type="match status" value="1"/>
</dbReference>
<comment type="caution">
    <text evidence="7">The sequence shown here is derived from an EMBL/GenBank/DDBJ whole genome shotgun (WGS) entry which is preliminary data.</text>
</comment>
<evidence type="ECO:0000256" key="5">
    <source>
        <dbReference type="SAM" id="MobiDB-lite"/>
    </source>
</evidence>
<evidence type="ECO:0000256" key="4">
    <source>
        <dbReference type="ARBA" id="ARBA00023180"/>
    </source>
</evidence>
<dbReference type="InterPro" id="IPR013519">
    <property type="entry name" value="Int_alpha_beta-p"/>
</dbReference>
<reference evidence="7 8" key="1">
    <citation type="submission" date="2020-08" db="EMBL/GenBank/DDBJ databases">
        <title>Sequencing the genomes of 1000 actinobacteria strains.</title>
        <authorList>
            <person name="Klenk H.-P."/>
        </authorList>
    </citation>
    <scope>NUCLEOTIDE SEQUENCE [LARGE SCALE GENOMIC DNA]</scope>
    <source>
        <strain evidence="7 8">DSM 44551</strain>
    </source>
</reference>
<feature type="compositionally biased region" description="Low complexity" evidence="5">
    <location>
        <begin position="24"/>
        <end position="36"/>
    </location>
</feature>
<evidence type="ECO:0008006" key="9">
    <source>
        <dbReference type="Google" id="ProtNLM"/>
    </source>
</evidence>
<keyword evidence="4" id="KW-0325">Glycoprotein</keyword>
<feature type="region of interest" description="Disordered" evidence="5">
    <location>
        <begin position="24"/>
        <end position="56"/>
    </location>
</feature>
<protein>
    <recommendedName>
        <fullName evidence="9">VCBS repeat-containing protein</fullName>
    </recommendedName>
</protein>
<sequence>MHRGSKALAGALTAGVVAAAPAAAPAQAQDAPSPAAVGERPEVREDFNGDGYNDLVIGAPEGGGDTGYLTVVYGSADGLDPATAAVIDQRTPGVPGDPEPGRRFGSHIVARDLDGDGVTDLAVHTAGADTVTALWGAKGEGLSGDGAVLLGEAHHLAGGDFDGDGAADLVITEYMRGEESSLLRGPFTRGGEPAGTRPVDLGNGSWDVFALAAGDITGDGADDLVAIGSMEESGRPGLFLTGGPDGLTRQDADVPEALSAVIGDFDGDGHGDLAYREAPGGIIEGPWTDAGVVRVVYGTADGPGTRTAELTQATPGVPGAHEEGDLFGAALAAGDVDGDGRDDLAVGVPGEAIGDAAKAGAAVVLYGSGAGLTGTGAQAFNQATPGVPGVAEAGDLFGASVRLLDVDGDGRADLAGSAPGENGYSGAAWSIRAGGGGLDAATAVSFAPADIGAPPEQATFGAVLGNSTDAILWGIEDR</sequence>
<dbReference type="PROSITE" id="PS51470">
    <property type="entry name" value="FG_GAP"/>
    <property type="match status" value="2"/>
</dbReference>
<feature type="signal peptide" evidence="6">
    <location>
        <begin position="1"/>
        <end position="28"/>
    </location>
</feature>
<accession>A0A7W8QJ49</accession>
<keyword evidence="1 6" id="KW-0732">Signal</keyword>
<dbReference type="SMART" id="SM00191">
    <property type="entry name" value="Int_alpha"/>
    <property type="match status" value="5"/>
</dbReference>
<organism evidence="7 8">
    <name type="scientific">Nocardiopsis composta</name>
    <dbReference type="NCBI Taxonomy" id="157465"/>
    <lineage>
        <taxon>Bacteria</taxon>
        <taxon>Bacillati</taxon>
        <taxon>Actinomycetota</taxon>
        <taxon>Actinomycetes</taxon>
        <taxon>Streptosporangiales</taxon>
        <taxon>Nocardiopsidaceae</taxon>
        <taxon>Nocardiopsis</taxon>
    </lineage>
</organism>
<proteinExistence type="predicted"/>
<dbReference type="GO" id="GO:0016787">
    <property type="term" value="F:hydrolase activity"/>
    <property type="evidence" value="ECO:0007669"/>
    <property type="project" value="UniProtKB-KW"/>
</dbReference>
<dbReference type="InterPro" id="IPR028994">
    <property type="entry name" value="Integrin_alpha_N"/>
</dbReference>
<evidence type="ECO:0000313" key="7">
    <source>
        <dbReference type="EMBL" id="MBB5431437.1"/>
    </source>
</evidence>
<evidence type="ECO:0000256" key="2">
    <source>
        <dbReference type="ARBA" id="ARBA00022737"/>
    </source>
</evidence>
<evidence type="ECO:0000256" key="3">
    <source>
        <dbReference type="ARBA" id="ARBA00022801"/>
    </source>
</evidence>
<dbReference type="Proteomes" id="UP000572635">
    <property type="component" value="Unassembled WGS sequence"/>
</dbReference>
<dbReference type="InterPro" id="IPR013517">
    <property type="entry name" value="FG-GAP"/>
</dbReference>
<evidence type="ECO:0000256" key="6">
    <source>
        <dbReference type="SAM" id="SignalP"/>
    </source>
</evidence>
<dbReference type="RefSeq" id="WP_184391105.1">
    <property type="nucleotide sequence ID" value="NZ_JACHDB010000001.1"/>
</dbReference>
<keyword evidence="3" id="KW-0378">Hydrolase</keyword>
<dbReference type="PANTHER" id="PTHR23221:SF7">
    <property type="entry name" value="PHOSPHATIDYLINOSITOL-GLYCAN-SPECIFIC PHOSPHOLIPASE D"/>
    <property type="match status" value="1"/>
</dbReference>